<organism evidence="1 2">
    <name type="scientific">Microthlaspi erraticum</name>
    <dbReference type="NCBI Taxonomy" id="1685480"/>
    <lineage>
        <taxon>Eukaryota</taxon>
        <taxon>Viridiplantae</taxon>
        <taxon>Streptophyta</taxon>
        <taxon>Embryophyta</taxon>
        <taxon>Tracheophyta</taxon>
        <taxon>Spermatophyta</taxon>
        <taxon>Magnoliopsida</taxon>
        <taxon>eudicotyledons</taxon>
        <taxon>Gunneridae</taxon>
        <taxon>Pentapetalae</taxon>
        <taxon>rosids</taxon>
        <taxon>malvids</taxon>
        <taxon>Brassicales</taxon>
        <taxon>Brassicaceae</taxon>
        <taxon>Coluteocarpeae</taxon>
        <taxon>Microthlaspi</taxon>
    </lineage>
</organism>
<dbReference type="EMBL" id="CACVBM020001840">
    <property type="protein sequence ID" value="CAA7060954.1"/>
    <property type="molecule type" value="Genomic_DNA"/>
</dbReference>
<proteinExistence type="predicted"/>
<reference evidence="1" key="1">
    <citation type="submission" date="2020-01" db="EMBL/GenBank/DDBJ databases">
        <authorList>
            <person name="Mishra B."/>
        </authorList>
    </citation>
    <scope>NUCLEOTIDE SEQUENCE [LARGE SCALE GENOMIC DNA]</scope>
</reference>
<gene>
    <name evidence="1" type="ORF">MERR_LOCUS48190</name>
</gene>
<keyword evidence="2" id="KW-1185">Reference proteome</keyword>
<evidence type="ECO:0000313" key="1">
    <source>
        <dbReference type="EMBL" id="CAA7060954.1"/>
    </source>
</evidence>
<dbReference type="Proteomes" id="UP000467841">
    <property type="component" value="Unassembled WGS sequence"/>
</dbReference>
<accession>A0A6D2L9D1</accession>
<name>A0A6D2L9D1_9BRAS</name>
<evidence type="ECO:0000313" key="2">
    <source>
        <dbReference type="Proteomes" id="UP000467841"/>
    </source>
</evidence>
<comment type="caution">
    <text evidence="1">The sequence shown here is derived from an EMBL/GenBank/DDBJ whole genome shotgun (WGS) entry which is preliminary data.</text>
</comment>
<sequence length="134" mass="14655">MCKSQIDAANLELSSKSWPSPSSRSRGRCCCCRLASSPLPLSRSRRCRHRQVLAVSAVFAFSPLLPSSSSRRCGRRPVLAIAIVTGSIPPLLEGWRVIPHDRSISIYGVRKQPVKLFTKSSSSAVTLPARIILL</sequence>
<dbReference type="AlphaFoldDB" id="A0A6D2L9D1"/>
<protein>
    <submittedName>
        <fullName evidence="1">Uncharacterized protein</fullName>
    </submittedName>
</protein>